<comment type="subcellular location">
    <subcellularLocation>
        <location evidence="1">Mitochondrion membrane</location>
        <topology evidence="1">Multi-pass membrane protein</topology>
    </subcellularLocation>
</comment>
<dbReference type="Pfam" id="PF00153">
    <property type="entry name" value="Mito_carr"/>
    <property type="match status" value="1"/>
</dbReference>
<evidence type="ECO:0000256" key="10">
    <source>
        <dbReference type="RuleBase" id="RU000488"/>
    </source>
</evidence>
<keyword evidence="6" id="KW-1133">Transmembrane helix</keyword>
<comment type="similarity">
    <text evidence="2 10">Belongs to the mitochondrial carrier (TC 2.A.29) family.</text>
</comment>
<dbReference type="Gene3D" id="1.50.40.10">
    <property type="entry name" value="Mitochondrial carrier domain"/>
    <property type="match status" value="1"/>
</dbReference>
<accession>A0A1G4K5R8</accession>
<protein>
    <submittedName>
        <fullName evidence="11">LADA_0H18030g1_1</fullName>
    </submittedName>
</protein>
<evidence type="ECO:0000256" key="9">
    <source>
        <dbReference type="PROSITE-ProRule" id="PRU00282"/>
    </source>
</evidence>
<dbReference type="SUPFAM" id="SSF103506">
    <property type="entry name" value="Mitochondrial carrier"/>
    <property type="match status" value="1"/>
</dbReference>
<evidence type="ECO:0000313" key="11">
    <source>
        <dbReference type="EMBL" id="SCU99176.1"/>
    </source>
</evidence>
<evidence type="ECO:0000256" key="7">
    <source>
        <dbReference type="ARBA" id="ARBA00023128"/>
    </source>
</evidence>
<reference evidence="11 12" key="1">
    <citation type="submission" date="2016-03" db="EMBL/GenBank/DDBJ databases">
        <authorList>
            <person name="Devillers H."/>
        </authorList>
    </citation>
    <scope>NUCLEOTIDE SEQUENCE [LARGE SCALE GENOMIC DNA]</scope>
    <source>
        <strain evidence="11">CBS 10888</strain>
    </source>
</reference>
<evidence type="ECO:0000256" key="2">
    <source>
        <dbReference type="ARBA" id="ARBA00006375"/>
    </source>
</evidence>
<keyword evidence="4 9" id="KW-0812">Transmembrane</keyword>
<dbReference type="GO" id="GO:0022857">
    <property type="term" value="F:transmembrane transporter activity"/>
    <property type="evidence" value="ECO:0007669"/>
    <property type="project" value="TreeGrafter"/>
</dbReference>
<evidence type="ECO:0000256" key="8">
    <source>
        <dbReference type="ARBA" id="ARBA00023136"/>
    </source>
</evidence>
<keyword evidence="12" id="KW-1185">Reference proteome</keyword>
<gene>
    <name evidence="11" type="ORF">LADA_0H18030G</name>
</gene>
<name>A0A1G4K5R8_9SACH</name>
<evidence type="ECO:0000256" key="5">
    <source>
        <dbReference type="ARBA" id="ARBA00022737"/>
    </source>
</evidence>
<dbReference type="Proteomes" id="UP000190274">
    <property type="component" value="Chromosome H"/>
</dbReference>
<organism evidence="11 12">
    <name type="scientific">Lachancea dasiensis</name>
    <dbReference type="NCBI Taxonomy" id="1072105"/>
    <lineage>
        <taxon>Eukaryota</taxon>
        <taxon>Fungi</taxon>
        <taxon>Dikarya</taxon>
        <taxon>Ascomycota</taxon>
        <taxon>Saccharomycotina</taxon>
        <taxon>Saccharomycetes</taxon>
        <taxon>Saccharomycetales</taxon>
        <taxon>Saccharomycetaceae</taxon>
        <taxon>Lachancea</taxon>
    </lineage>
</organism>
<dbReference type="AlphaFoldDB" id="A0A1G4K5R8"/>
<dbReference type="OrthoDB" id="3364892at2759"/>
<evidence type="ECO:0000256" key="4">
    <source>
        <dbReference type="ARBA" id="ARBA00022692"/>
    </source>
</evidence>
<evidence type="ECO:0000256" key="6">
    <source>
        <dbReference type="ARBA" id="ARBA00022989"/>
    </source>
</evidence>
<dbReference type="PROSITE" id="PS50920">
    <property type="entry name" value="SOLCAR"/>
    <property type="match status" value="1"/>
</dbReference>
<keyword evidence="8 9" id="KW-0472">Membrane</keyword>
<evidence type="ECO:0000256" key="3">
    <source>
        <dbReference type="ARBA" id="ARBA00022448"/>
    </source>
</evidence>
<dbReference type="InterPro" id="IPR018108">
    <property type="entry name" value="MCP_transmembrane"/>
</dbReference>
<evidence type="ECO:0000256" key="1">
    <source>
        <dbReference type="ARBA" id="ARBA00004225"/>
    </source>
</evidence>
<evidence type="ECO:0000313" key="12">
    <source>
        <dbReference type="Proteomes" id="UP000190274"/>
    </source>
</evidence>
<keyword evidence="7" id="KW-0496">Mitochondrion</keyword>
<sequence>MVKDVPTALDDDATNAAGSSSSLIGATTAGGRSLVYQLTSFYLRTPLKLFRPARFDYLHYLRVLLVGDDKAVAADQKITHAKAMRKSQFWNPRYLYYLENSSIGLLSKGLNKYGWRVIPERVLPPLIANSAAGVVLYTTYLTTLTHFSKSSDNNIPTCHSPWDVMRAGFIAGAAQAIASAPIDAIYTRSSAEQLLTHAKNYDNLWIYGLRKLQEIGLVGCFGGFGLSLVKECAGFATYFTVFELLKGHVCEWAIESVKQYRELKFQLRESRLAKMFQVTTEDDQDRQLTHPTSFMSLREENWFHKIFVFVGGVSAALLLQVIHYPFLKLQKIHLSRLEAFDIYTKAAANSQKNGNVQWKPEPELDNIKIKLKPRNKRLFHIYYHSYLDTFQHVYFIQKSTGSTCRWLYKGFIRNTLAIIPGTTAGLLFLEVMRNKLGEASLDTPTHQFKSPFQSF</sequence>
<dbReference type="PANTHER" id="PTHR45624">
    <property type="entry name" value="MITOCHONDRIAL BASIC AMINO ACIDS TRANSPORTER-RELATED"/>
    <property type="match status" value="1"/>
</dbReference>
<dbReference type="PANTHER" id="PTHR45624:SF26">
    <property type="entry name" value="CARRIER PROTEIN, PUTATIVE (AFU_ORTHOLOGUE AFUA_1G07710)-RELATED"/>
    <property type="match status" value="1"/>
</dbReference>
<feature type="repeat" description="Solcar" evidence="9">
    <location>
        <begin position="159"/>
        <end position="248"/>
    </location>
</feature>
<dbReference type="GO" id="GO:0031966">
    <property type="term" value="C:mitochondrial membrane"/>
    <property type="evidence" value="ECO:0007669"/>
    <property type="project" value="UniProtKB-SubCell"/>
</dbReference>
<dbReference type="EMBL" id="LT598461">
    <property type="protein sequence ID" value="SCU99176.1"/>
    <property type="molecule type" value="Genomic_DNA"/>
</dbReference>
<proteinExistence type="inferred from homology"/>
<dbReference type="InterPro" id="IPR050567">
    <property type="entry name" value="Mitochondrial_Carrier"/>
</dbReference>
<keyword evidence="3 10" id="KW-0813">Transport</keyword>
<keyword evidence="5" id="KW-0677">Repeat</keyword>
<dbReference type="InterPro" id="IPR023395">
    <property type="entry name" value="MCP_dom_sf"/>
</dbReference>